<dbReference type="Pfam" id="PF00702">
    <property type="entry name" value="Hydrolase"/>
    <property type="match status" value="1"/>
</dbReference>
<dbReference type="Pfam" id="PF00122">
    <property type="entry name" value="E1-E2_ATPase"/>
    <property type="match status" value="1"/>
</dbReference>
<comment type="caution">
    <text evidence="10">The sequence shown here is derived from an EMBL/GenBank/DDBJ whole genome shotgun (WGS) entry which is preliminary data.</text>
</comment>
<proteinExistence type="predicted"/>
<reference evidence="10 11" key="1">
    <citation type="submission" date="2019-01" db="EMBL/GenBank/DDBJ databases">
        <title>Nuclear Genome Assembly of the Microalgal Biofuel strain Nannochloropsis salina CCMP1776.</title>
        <authorList>
            <person name="Hovde B."/>
        </authorList>
    </citation>
    <scope>NUCLEOTIDE SEQUENCE [LARGE SCALE GENOMIC DNA]</scope>
    <source>
        <strain evidence="10 11">CCMP1776</strain>
    </source>
</reference>
<feature type="region of interest" description="Disordered" evidence="7">
    <location>
        <begin position="402"/>
        <end position="429"/>
    </location>
</feature>
<dbReference type="Pfam" id="PF00403">
    <property type="entry name" value="HMA"/>
    <property type="match status" value="1"/>
</dbReference>
<evidence type="ECO:0000256" key="7">
    <source>
        <dbReference type="SAM" id="MobiDB-lite"/>
    </source>
</evidence>
<dbReference type="PANTHER" id="PTHR43520:SF8">
    <property type="entry name" value="P-TYPE CU(+) TRANSPORTER"/>
    <property type="match status" value="1"/>
</dbReference>
<evidence type="ECO:0000313" key="10">
    <source>
        <dbReference type="EMBL" id="TFJ81244.1"/>
    </source>
</evidence>
<dbReference type="InterPro" id="IPR036412">
    <property type="entry name" value="HAD-like_sf"/>
</dbReference>
<name>A0A4D9CRR5_9STRA</name>
<keyword evidence="11" id="KW-1185">Reference proteome</keyword>
<feature type="transmembrane region" description="Helical" evidence="8">
    <location>
        <begin position="235"/>
        <end position="254"/>
    </location>
</feature>
<keyword evidence="4" id="KW-1278">Translocase</keyword>
<accession>A0A4D9CRR5</accession>
<keyword evidence="2 8" id="KW-0812">Transmembrane</keyword>
<comment type="subcellular location">
    <subcellularLocation>
        <location evidence="1">Endomembrane system</location>
        <topology evidence="1">Multi-pass membrane protein</topology>
    </subcellularLocation>
</comment>
<dbReference type="Gene3D" id="2.70.150.10">
    <property type="entry name" value="Calcium-transporting ATPase, cytoplasmic transduction domain A"/>
    <property type="match status" value="1"/>
</dbReference>
<organism evidence="10 11">
    <name type="scientific">Nannochloropsis salina CCMP1776</name>
    <dbReference type="NCBI Taxonomy" id="1027361"/>
    <lineage>
        <taxon>Eukaryota</taxon>
        <taxon>Sar</taxon>
        <taxon>Stramenopiles</taxon>
        <taxon>Ochrophyta</taxon>
        <taxon>Eustigmatophyceae</taxon>
        <taxon>Eustigmatales</taxon>
        <taxon>Monodopsidaceae</taxon>
        <taxon>Microchloropsis</taxon>
        <taxon>Microchloropsis salina</taxon>
    </lineage>
</organism>
<dbReference type="InterPro" id="IPR036163">
    <property type="entry name" value="HMA_dom_sf"/>
</dbReference>
<dbReference type="GO" id="GO:0016887">
    <property type="term" value="F:ATP hydrolysis activity"/>
    <property type="evidence" value="ECO:0007669"/>
    <property type="project" value="InterPro"/>
</dbReference>
<dbReference type="InterPro" id="IPR023298">
    <property type="entry name" value="ATPase_P-typ_TM_dom_sf"/>
</dbReference>
<evidence type="ECO:0000256" key="3">
    <source>
        <dbReference type="ARBA" id="ARBA00022723"/>
    </source>
</evidence>
<dbReference type="InterPro" id="IPR023214">
    <property type="entry name" value="HAD_sf"/>
</dbReference>
<dbReference type="GO" id="GO:0016020">
    <property type="term" value="C:membrane"/>
    <property type="evidence" value="ECO:0007669"/>
    <property type="project" value="InterPro"/>
</dbReference>
<dbReference type="GO" id="GO:0043682">
    <property type="term" value="F:P-type divalent copper transporter activity"/>
    <property type="evidence" value="ECO:0007669"/>
    <property type="project" value="TreeGrafter"/>
</dbReference>
<dbReference type="InterPro" id="IPR059000">
    <property type="entry name" value="ATPase_P-type_domA"/>
</dbReference>
<feature type="compositionally biased region" description="Basic and acidic residues" evidence="7">
    <location>
        <begin position="891"/>
        <end position="904"/>
    </location>
</feature>
<feature type="transmembrane region" description="Helical" evidence="8">
    <location>
        <begin position="274"/>
        <end position="300"/>
    </location>
</feature>
<dbReference type="Gene3D" id="3.40.50.1000">
    <property type="entry name" value="HAD superfamily/HAD-like"/>
    <property type="match status" value="1"/>
</dbReference>
<keyword evidence="5 8" id="KW-1133">Transmembrane helix</keyword>
<feature type="compositionally biased region" description="Basic and acidic residues" evidence="7">
    <location>
        <begin position="403"/>
        <end position="416"/>
    </location>
</feature>
<dbReference type="SUPFAM" id="SSF56784">
    <property type="entry name" value="HAD-like"/>
    <property type="match status" value="1"/>
</dbReference>
<dbReference type="FunFam" id="2.70.150.10:FF:000002">
    <property type="entry name" value="Copper-transporting ATPase 1, putative"/>
    <property type="match status" value="1"/>
</dbReference>
<evidence type="ECO:0000256" key="4">
    <source>
        <dbReference type="ARBA" id="ARBA00022967"/>
    </source>
</evidence>
<feature type="region of interest" description="Disordered" evidence="7">
    <location>
        <begin position="876"/>
        <end position="904"/>
    </location>
</feature>
<dbReference type="InterPro" id="IPR006121">
    <property type="entry name" value="HMA_dom"/>
</dbReference>
<keyword evidence="3" id="KW-0479">Metal-binding</keyword>
<dbReference type="OrthoDB" id="432719at2759"/>
<keyword evidence="6 8" id="KW-0472">Membrane</keyword>
<evidence type="ECO:0000259" key="9">
    <source>
        <dbReference type="PROSITE" id="PS50846"/>
    </source>
</evidence>
<evidence type="ECO:0000256" key="6">
    <source>
        <dbReference type="ARBA" id="ARBA00023136"/>
    </source>
</evidence>
<feature type="region of interest" description="Disordered" evidence="7">
    <location>
        <begin position="763"/>
        <end position="830"/>
    </location>
</feature>
<feature type="domain" description="HMA" evidence="9">
    <location>
        <begin position="350"/>
        <end position="416"/>
    </location>
</feature>
<dbReference type="NCBIfam" id="TIGR01494">
    <property type="entry name" value="ATPase_P-type"/>
    <property type="match status" value="1"/>
</dbReference>
<evidence type="ECO:0000256" key="5">
    <source>
        <dbReference type="ARBA" id="ARBA00022989"/>
    </source>
</evidence>
<sequence length="904" mass="96216">WKGFRHGNYGMDLLVVLGTSTAYFFSLTAMLTACVVPPEGAAAMGMDGGMEGGMAGGMHHHTGLFFFDTAAMLLTFVSLGKYLESRVKGQTYHALTVLASLQPKVALLLPNYSQEGGEGGREDACEMELALIKSGDVLRVLPGSSVPTDGVVVEGRSYVNESMVTGEVMPIAKGPGDDVLGGTLNQHGVFLMRATSVGRDTALSQILALVQEAQLSKPPIQRYADRIASRFTPSVMLLATLVAIVWLAVGFAGWLPPSYLSHPDETPRVFALTIWISIITAACPCALGLATPTALMVALLTETAEVLFAPGLGASEEKIQSAVEGGGGYTCKHTRTDVAHAGKGGRFSGEAYTLAIQGMSCAACSGKIEREVARMEGVDSCVVSLSTQAVVTDVVPACFLPEGGKEGGAEGRREGGDSTPIRTEEEEERQAWKRVLTLAAAVETGSEHPVAQAIHRHTKGQGLPIPPASSFEIRPGLGVTALVEGMGRVAVGSTRFLEEVEGVAFSPTAPASFPSRPSLPGNQTRGGRGGARKPLTEIRKALEAQGKTVVFVAAERRLQGLLAVSDKPRPDAARTVAALHRMGIQVWMLTGDSRAAAEAVAHSIGIKHVQAGTLPGQKAKKIQALQARGHRVCMLGDGINDSPALAQADVGVAIGTGAQVACEAADLILLHNSLPDLVTALHLARTVFRRIQLNMLWALGYNLIGIPFAAGAFLPILGWRLPPGYSGLAMTMSSLSVVISSLALRFYQRPDLDKVGSIFARHGRERRERRERTASQLQPLVLGEVEREEDEEQGRRRGMSRGRLDSDDSMGSSISLASERARSHTMNTVTSHLSRASRLWQRMRGYMHLDGEQGFESVWDRNRGVVASLSPLGGIRGPGRGNTGRSIDMVRLSRESDGGHRETV</sequence>
<feature type="transmembrane region" description="Helical" evidence="8">
    <location>
        <begin position="58"/>
        <end position="79"/>
    </location>
</feature>
<dbReference type="InterPro" id="IPR017969">
    <property type="entry name" value="Heavy-metal-associated_CS"/>
</dbReference>
<dbReference type="SUPFAM" id="SSF81665">
    <property type="entry name" value="Calcium ATPase, transmembrane domain M"/>
    <property type="match status" value="1"/>
</dbReference>
<dbReference type="Gene3D" id="3.40.1110.10">
    <property type="entry name" value="Calcium-transporting ATPase, cytoplasmic domain N"/>
    <property type="match status" value="1"/>
</dbReference>
<dbReference type="InterPro" id="IPR008250">
    <property type="entry name" value="ATPase_P-typ_transduc_dom_A_sf"/>
</dbReference>
<dbReference type="SUPFAM" id="SSF81653">
    <property type="entry name" value="Calcium ATPase, transduction domain A"/>
    <property type="match status" value="1"/>
</dbReference>
<feature type="region of interest" description="Disordered" evidence="7">
    <location>
        <begin position="507"/>
        <end position="532"/>
    </location>
</feature>
<dbReference type="GO" id="GO:0005507">
    <property type="term" value="F:copper ion binding"/>
    <property type="evidence" value="ECO:0007669"/>
    <property type="project" value="TreeGrafter"/>
</dbReference>
<dbReference type="PROSITE" id="PS50846">
    <property type="entry name" value="HMA_2"/>
    <property type="match status" value="1"/>
</dbReference>
<feature type="transmembrane region" description="Helical" evidence="8">
    <location>
        <begin position="695"/>
        <end position="719"/>
    </location>
</feature>
<dbReference type="SUPFAM" id="SSF55008">
    <property type="entry name" value="HMA, heavy metal-associated domain"/>
    <property type="match status" value="1"/>
</dbReference>
<dbReference type="AlphaFoldDB" id="A0A4D9CRR5"/>
<dbReference type="GO" id="GO:0005524">
    <property type="term" value="F:ATP binding"/>
    <property type="evidence" value="ECO:0007669"/>
    <property type="project" value="InterPro"/>
</dbReference>
<dbReference type="PRINTS" id="PR00120">
    <property type="entry name" value="HATPASE"/>
</dbReference>
<dbReference type="SUPFAM" id="SSF81660">
    <property type="entry name" value="Metal cation-transporting ATPase, ATP-binding domain N"/>
    <property type="match status" value="1"/>
</dbReference>
<dbReference type="InterPro" id="IPR023299">
    <property type="entry name" value="ATPase_P-typ_cyto_dom_N"/>
</dbReference>
<evidence type="ECO:0000313" key="11">
    <source>
        <dbReference type="Proteomes" id="UP000355283"/>
    </source>
</evidence>
<dbReference type="GO" id="GO:0055070">
    <property type="term" value="P:copper ion homeostasis"/>
    <property type="evidence" value="ECO:0007669"/>
    <property type="project" value="TreeGrafter"/>
</dbReference>
<dbReference type="Proteomes" id="UP000355283">
    <property type="component" value="Unassembled WGS sequence"/>
</dbReference>
<protein>
    <recommendedName>
        <fullName evidence="9">HMA domain-containing protein</fullName>
    </recommendedName>
</protein>
<dbReference type="Gene3D" id="3.30.70.100">
    <property type="match status" value="1"/>
</dbReference>
<gene>
    <name evidence="10" type="ORF">NSK_007420</name>
</gene>
<feature type="transmembrane region" description="Helical" evidence="8">
    <location>
        <begin position="12"/>
        <end position="38"/>
    </location>
</feature>
<dbReference type="PRINTS" id="PR00119">
    <property type="entry name" value="CATATPASE"/>
</dbReference>
<feature type="non-terminal residue" evidence="10">
    <location>
        <position position="1"/>
    </location>
</feature>
<dbReference type="InterPro" id="IPR001757">
    <property type="entry name" value="P_typ_ATPase"/>
</dbReference>
<evidence type="ECO:0000256" key="1">
    <source>
        <dbReference type="ARBA" id="ARBA00004127"/>
    </source>
</evidence>
<dbReference type="EMBL" id="SDOX01000129">
    <property type="protein sequence ID" value="TFJ81244.1"/>
    <property type="molecule type" value="Genomic_DNA"/>
</dbReference>
<dbReference type="PANTHER" id="PTHR43520">
    <property type="entry name" value="ATP7, ISOFORM B"/>
    <property type="match status" value="1"/>
</dbReference>
<evidence type="ECO:0000256" key="2">
    <source>
        <dbReference type="ARBA" id="ARBA00022692"/>
    </source>
</evidence>
<dbReference type="PROSITE" id="PS01047">
    <property type="entry name" value="HMA_1"/>
    <property type="match status" value="1"/>
</dbReference>
<evidence type="ECO:0000256" key="8">
    <source>
        <dbReference type="SAM" id="Phobius"/>
    </source>
</evidence>
<dbReference type="GO" id="GO:0012505">
    <property type="term" value="C:endomembrane system"/>
    <property type="evidence" value="ECO:0007669"/>
    <property type="project" value="UniProtKB-SubCell"/>
</dbReference>
<feature type="transmembrane region" description="Helical" evidence="8">
    <location>
        <begin position="725"/>
        <end position="744"/>
    </location>
</feature>